<organism evidence="2 3">
    <name type="scientific">Pseudozobellia thermophila</name>
    <dbReference type="NCBI Taxonomy" id="192903"/>
    <lineage>
        <taxon>Bacteria</taxon>
        <taxon>Pseudomonadati</taxon>
        <taxon>Bacteroidota</taxon>
        <taxon>Flavobacteriia</taxon>
        <taxon>Flavobacteriales</taxon>
        <taxon>Flavobacteriaceae</taxon>
        <taxon>Pseudozobellia</taxon>
    </lineage>
</organism>
<evidence type="ECO:0000313" key="2">
    <source>
        <dbReference type="EMBL" id="SHJ01944.1"/>
    </source>
</evidence>
<keyword evidence="1" id="KW-1133">Transmembrane helix</keyword>
<gene>
    <name evidence="2" type="ORF">SAMN04488513_102577</name>
</gene>
<dbReference type="OrthoDB" id="1191211at2"/>
<dbReference type="STRING" id="192903.SAMN04488513_102577"/>
<keyword evidence="1" id="KW-0812">Transmembrane</keyword>
<feature type="transmembrane region" description="Helical" evidence="1">
    <location>
        <begin position="36"/>
        <end position="55"/>
    </location>
</feature>
<dbReference type="EMBL" id="FQYU01000002">
    <property type="protein sequence ID" value="SHJ01944.1"/>
    <property type="molecule type" value="Genomic_DNA"/>
</dbReference>
<evidence type="ECO:0000313" key="3">
    <source>
        <dbReference type="Proteomes" id="UP000184543"/>
    </source>
</evidence>
<name>A0A1M6FW69_9FLAO</name>
<feature type="transmembrane region" description="Helical" evidence="1">
    <location>
        <begin position="6"/>
        <end position="24"/>
    </location>
</feature>
<proteinExistence type="predicted"/>
<dbReference type="Proteomes" id="UP000184543">
    <property type="component" value="Unassembled WGS sequence"/>
</dbReference>
<accession>A0A1M6FW69</accession>
<dbReference type="AlphaFoldDB" id="A0A1M6FW69"/>
<keyword evidence="3" id="KW-1185">Reference proteome</keyword>
<keyword evidence="1" id="KW-0472">Membrane</keyword>
<evidence type="ECO:0000256" key="1">
    <source>
        <dbReference type="SAM" id="Phobius"/>
    </source>
</evidence>
<sequence>MFILVITILVIVAILLLILAFRFFKWTLKSKRRVQTALVVLVFGATGLVIHHFFFKDMRFIQSNVYPNLYLVKYPDKDYSVVQNAIQEKIKAHLKTEHKTGKPLSYTGENGIHFYEYGGMTFGFIGEAGTGYFIDHEEDLGGFVSEELGMYRDYRLAEFYYDPCLNDSTLYCGEINYFKEGEFFKADSLKNIFSNGIYPKTKRVK</sequence>
<dbReference type="RefSeq" id="WP_072991541.1">
    <property type="nucleotide sequence ID" value="NZ_FQYU01000002.1"/>
</dbReference>
<protein>
    <submittedName>
        <fullName evidence="2">Uncharacterized protein</fullName>
    </submittedName>
</protein>
<reference evidence="3" key="1">
    <citation type="submission" date="2016-11" db="EMBL/GenBank/DDBJ databases">
        <authorList>
            <person name="Varghese N."/>
            <person name="Submissions S."/>
        </authorList>
    </citation>
    <scope>NUCLEOTIDE SEQUENCE [LARGE SCALE GENOMIC DNA]</scope>
    <source>
        <strain evidence="3">DSM 19858</strain>
    </source>
</reference>